<dbReference type="EMBL" id="JAGMUV010000013">
    <property type="protein sequence ID" value="KAH7136245.1"/>
    <property type="molecule type" value="Genomic_DNA"/>
</dbReference>
<reference evidence="4" key="1">
    <citation type="journal article" date="2021" name="Nat. Commun.">
        <title>Genetic determinants of endophytism in the Arabidopsis root mycobiome.</title>
        <authorList>
            <person name="Mesny F."/>
            <person name="Miyauchi S."/>
            <person name="Thiergart T."/>
            <person name="Pickel B."/>
            <person name="Atanasova L."/>
            <person name="Karlsson M."/>
            <person name="Huettel B."/>
            <person name="Barry K.W."/>
            <person name="Haridas S."/>
            <person name="Chen C."/>
            <person name="Bauer D."/>
            <person name="Andreopoulos W."/>
            <person name="Pangilinan J."/>
            <person name="LaButti K."/>
            <person name="Riley R."/>
            <person name="Lipzen A."/>
            <person name="Clum A."/>
            <person name="Drula E."/>
            <person name="Henrissat B."/>
            <person name="Kohler A."/>
            <person name="Grigoriev I.V."/>
            <person name="Martin F.M."/>
            <person name="Hacquard S."/>
        </authorList>
    </citation>
    <scope>NUCLEOTIDE SEQUENCE</scope>
    <source>
        <strain evidence="4">MPI-CAGE-AT-0147</strain>
    </source>
</reference>
<keyword evidence="5" id="KW-1185">Reference proteome</keyword>
<dbReference type="InterPro" id="IPR002347">
    <property type="entry name" value="SDR_fam"/>
</dbReference>
<evidence type="ECO:0000313" key="5">
    <source>
        <dbReference type="Proteomes" id="UP000738349"/>
    </source>
</evidence>
<feature type="region of interest" description="Disordered" evidence="3">
    <location>
        <begin position="1"/>
        <end position="23"/>
    </location>
</feature>
<accession>A0A9P9EDB9</accession>
<feature type="compositionally biased region" description="Polar residues" evidence="3">
    <location>
        <begin position="1"/>
        <end position="10"/>
    </location>
</feature>
<feature type="compositionally biased region" description="Low complexity" evidence="3">
    <location>
        <begin position="11"/>
        <end position="23"/>
    </location>
</feature>
<comment type="similarity">
    <text evidence="1">Belongs to the short-chain dehydrogenases/reductases (SDR) family.</text>
</comment>
<comment type="caution">
    <text evidence="4">The sequence shown here is derived from an EMBL/GenBank/DDBJ whole genome shotgun (WGS) entry which is preliminary data.</text>
</comment>
<dbReference type="PRINTS" id="PR00080">
    <property type="entry name" value="SDRFAMILY"/>
</dbReference>
<dbReference type="PRINTS" id="PR00081">
    <property type="entry name" value="GDHRDH"/>
</dbReference>
<dbReference type="OrthoDB" id="1274115at2759"/>
<dbReference type="Gene3D" id="3.40.50.720">
    <property type="entry name" value="NAD(P)-binding Rossmann-like Domain"/>
    <property type="match status" value="1"/>
</dbReference>
<dbReference type="InterPro" id="IPR020904">
    <property type="entry name" value="Sc_DH/Rdtase_CS"/>
</dbReference>
<dbReference type="PROSITE" id="PS00061">
    <property type="entry name" value="ADH_SHORT"/>
    <property type="match status" value="1"/>
</dbReference>
<evidence type="ECO:0000256" key="2">
    <source>
        <dbReference type="ARBA" id="ARBA00022857"/>
    </source>
</evidence>
<dbReference type="GO" id="GO:0016616">
    <property type="term" value="F:oxidoreductase activity, acting on the CH-OH group of donors, NAD or NADP as acceptor"/>
    <property type="evidence" value="ECO:0007669"/>
    <property type="project" value="TreeGrafter"/>
</dbReference>
<proteinExistence type="inferred from homology"/>
<name>A0A9P9EDB9_9HYPO</name>
<dbReference type="PANTHER" id="PTHR42760">
    <property type="entry name" value="SHORT-CHAIN DEHYDROGENASES/REDUCTASES FAMILY MEMBER"/>
    <property type="match status" value="1"/>
</dbReference>
<dbReference type="SUPFAM" id="SSF51735">
    <property type="entry name" value="NAD(P)-binding Rossmann-fold domains"/>
    <property type="match status" value="1"/>
</dbReference>
<evidence type="ECO:0008006" key="6">
    <source>
        <dbReference type="Google" id="ProtNLM"/>
    </source>
</evidence>
<sequence length="169" mass="18572">MWSNRQTHFRTTTSSPSYATSPARNKSISVEQVLTKWGRIDVLVNNAGITDDNKSVADSTLVVWRRVMGINIEGPMFLMRAVMPHMLKNEMPERGSIVNVCSAAAARGAVAGATYTSSKHALLGLARNTAWMHRHDGIRCSAVLPEGIRTNIVENSGRMIDLSNFCTQL</sequence>
<dbReference type="AlphaFoldDB" id="A0A9P9EDB9"/>
<protein>
    <recommendedName>
        <fullName evidence="6">NAD(P)-binding protein</fullName>
    </recommendedName>
</protein>
<gene>
    <name evidence="4" type="ORF">EDB81DRAFT_801839</name>
</gene>
<organism evidence="4 5">
    <name type="scientific">Dactylonectria macrodidyma</name>
    <dbReference type="NCBI Taxonomy" id="307937"/>
    <lineage>
        <taxon>Eukaryota</taxon>
        <taxon>Fungi</taxon>
        <taxon>Dikarya</taxon>
        <taxon>Ascomycota</taxon>
        <taxon>Pezizomycotina</taxon>
        <taxon>Sordariomycetes</taxon>
        <taxon>Hypocreomycetidae</taxon>
        <taxon>Hypocreales</taxon>
        <taxon>Nectriaceae</taxon>
        <taxon>Dactylonectria</taxon>
    </lineage>
</organism>
<dbReference type="CDD" id="cd05233">
    <property type="entry name" value="SDR_c"/>
    <property type="match status" value="1"/>
</dbReference>
<evidence type="ECO:0000256" key="3">
    <source>
        <dbReference type="SAM" id="MobiDB-lite"/>
    </source>
</evidence>
<evidence type="ECO:0000256" key="1">
    <source>
        <dbReference type="ARBA" id="ARBA00006484"/>
    </source>
</evidence>
<evidence type="ECO:0000313" key="4">
    <source>
        <dbReference type="EMBL" id="KAH7136245.1"/>
    </source>
</evidence>
<dbReference type="InterPro" id="IPR036291">
    <property type="entry name" value="NAD(P)-bd_dom_sf"/>
</dbReference>
<keyword evidence="2" id="KW-0521">NADP</keyword>
<dbReference type="Proteomes" id="UP000738349">
    <property type="component" value="Unassembled WGS sequence"/>
</dbReference>
<dbReference type="Pfam" id="PF00106">
    <property type="entry name" value="adh_short"/>
    <property type="match status" value="1"/>
</dbReference>